<dbReference type="AlphaFoldDB" id="A0A1Y1WD81"/>
<dbReference type="PANTHER" id="PTHR31169:SF8">
    <property type="entry name" value="ZINC-FINGER DOMAIN OF MONOAMINE-OXIDASE A REPRESSOR R1 PROTEIN"/>
    <property type="match status" value="1"/>
</dbReference>
<dbReference type="EMBL" id="MCFD01000004">
    <property type="protein sequence ID" value="ORX71196.1"/>
    <property type="molecule type" value="Genomic_DNA"/>
</dbReference>
<dbReference type="GO" id="GO:0005634">
    <property type="term" value="C:nucleus"/>
    <property type="evidence" value="ECO:0007669"/>
    <property type="project" value="UniProtKB-SubCell"/>
</dbReference>
<dbReference type="Pfam" id="PF10497">
    <property type="entry name" value="zf-4CXXC_R1"/>
    <property type="match status" value="1"/>
</dbReference>
<dbReference type="InterPro" id="IPR018866">
    <property type="entry name" value="Znf-4CXXC_R1"/>
</dbReference>
<keyword evidence="5" id="KW-0597">Phosphoprotein</keyword>
<reference evidence="11 12" key="1">
    <citation type="submission" date="2016-07" db="EMBL/GenBank/DDBJ databases">
        <title>Pervasive Adenine N6-methylation of Active Genes in Fungi.</title>
        <authorList>
            <consortium name="DOE Joint Genome Institute"/>
            <person name="Mondo S.J."/>
            <person name="Dannebaum R.O."/>
            <person name="Kuo R.C."/>
            <person name="Labutti K."/>
            <person name="Haridas S."/>
            <person name="Kuo A."/>
            <person name="Salamov A."/>
            <person name="Ahrendt S.R."/>
            <person name="Lipzen A."/>
            <person name="Sullivan W."/>
            <person name="Andreopoulos W.B."/>
            <person name="Clum A."/>
            <person name="Lindquist E."/>
            <person name="Daum C."/>
            <person name="Ramamoorthy G.K."/>
            <person name="Gryganskyi A."/>
            <person name="Culley D."/>
            <person name="Magnuson J.K."/>
            <person name="James T.Y."/>
            <person name="O'Malley M.A."/>
            <person name="Stajich J.E."/>
            <person name="Spatafora J.W."/>
            <person name="Visel A."/>
            <person name="Grigoriev I.V."/>
        </authorList>
    </citation>
    <scope>NUCLEOTIDE SEQUENCE [LARGE SCALE GENOMIC DNA]</scope>
    <source>
        <strain evidence="11 12">ATCC 12442</strain>
    </source>
</reference>
<evidence type="ECO:0000256" key="7">
    <source>
        <dbReference type="ARBA" id="ARBA00023015"/>
    </source>
</evidence>
<proteinExistence type="predicted"/>
<keyword evidence="6" id="KW-0832">Ubl conjugation</keyword>
<name>A0A1Y1WD81_9FUNG</name>
<keyword evidence="8" id="KW-0804">Transcription</keyword>
<evidence type="ECO:0000313" key="12">
    <source>
        <dbReference type="Proteomes" id="UP000193922"/>
    </source>
</evidence>
<evidence type="ECO:0000259" key="10">
    <source>
        <dbReference type="Pfam" id="PF10497"/>
    </source>
</evidence>
<keyword evidence="12" id="KW-1185">Reference proteome</keyword>
<dbReference type="GO" id="GO:0006355">
    <property type="term" value="P:regulation of DNA-templated transcription"/>
    <property type="evidence" value="ECO:0007669"/>
    <property type="project" value="InterPro"/>
</dbReference>
<dbReference type="GO" id="GO:0005737">
    <property type="term" value="C:cytoplasm"/>
    <property type="evidence" value="ECO:0007669"/>
    <property type="project" value="UniProtKB-SubCell"/>
</dbReference>
<protein>
    <recommendedName>
        <fullName evidence="10">Zinc-finger domain-containing protein</fullName>
    </recommendedName>
</protein>
<evidence type="ECO:0000313" key="11">
    <source>
        <dbReference type="EMBL" id="ORX71196.1"/>
    </source>
</evidence>
<keyword evidence="4" id="KW-1017">Isopeptide bond</keyword>
<dbReference type="GeneID" id="63803654"/>
<organism evidence="11 12">
    <name type="scientific">Linderina pennispora</name>
    <dbReference type="NCBI Taxonomy" id="61395"/>
    <lineage>
        <taxon>Eukaryota</taxon>
        <taxon>Fungi</taxon>
        <taxon>Fungi incertae sedis</taxon>
        <taxon>Zoopagomycota</taxon>
        <taxon>Kickxellomycotina</taxon>
        <taxon>Kickxellomycetes</taxon>
        <taxon>Kickxellales</taxon>
        <taxon>Kickxellaceae</taxon>
        <taxon>Linderina</taxon>
    </lineage>
</organism>
<evidence type="ECO:0000256" key="6">
    <source>
        <dbReference type="ARBA" id="ARBA00022843"/>
    </source>
</evidence>
<evidence type="ECO:0000256" key="5">
    <source>
        <dbReference type="ARBA" id="ARBA00022553"/>
    </source>
</evidence>
<evidence type="ECO:0000256" key="4">
    <source>
        <dbReference type="ARBA" id="ARBA00022499"/>
    </source>
</evidence>
<comment type="subcellular location">
    <subcellularLocation>
        <location evidence="2">Cytoplasm</location>
    </subcellularLocation>
    <subcellularLocation>
        <location evidence="1">Nucleus</location>
    </subcellularLocation>
</comment>
<evidence type="ECO:0000256" key="3">
    <source>
        <dbReference type="ARBA" id="ARBA00022490"/>
    </source>
</evidence>
<dbReference type="Proteomes" id="UP000193922">
    <property type="component" value="Unassembled WGS sequence"/>
</dbReference>
<dbReference type="STRING" id="61395.A0A1Y1WD81"/>
<dbReference type="OrthoDB" id="298344at2759"/>
<keyword evidence="9" id="KW-0539">Nucleus</keyword>
<keyword evidence="3" id="KW-0963">Cytoplasm</keyword>
<evidence type="ECO:0000256" key="1">
    <source>
        <dbReference type="ARBA" id="ARBA00004123"/>
    </source>
</evidence>
<dbReference type="PANTHER" id="PTHR31169">
    <property type="entry name" value="OS05G0300700 PROTEIN"/>
    <property type="match status" value="1"/>
</dbReference>
<dbReference type="RefSeq" id="XP_040744711.1">
    <property type="nucleotide sequence ID" value="XM_040887006.1"/>
</dbReference>
<comment type="caution">
    <text evidence="11">The sequence shown here is derived from an EMBL/GenBank/DDBJ whole genome shotgun (WGS) entry which is preliminary data.</text>
</comment>
<gene>
    <name evidence="11" type="ORF">DL89DRAFT_266210</name>
</gene>
<accession>A0A1Y1WD81</accession>
<sequence length="276" mass="31757">MSDYEQQRQEQIRKNQEMLAALGLDKPILGISATDKPRTARAKSQSGFTRTYEIRARSTVRYSDDATYEDDGYMTRPRKKTNHRLLRLRRNDAGRRIVGNRVYDSALGSTCHQCRQKTMDPKIKCSNNCNVVFDTRCLLIRYGEDADQIDHSTWQCPKCRGCCNCSFCLRKRGKRPTGQLSVYVRQHGVQAVEELKVPGVLQPEVLGSARRSARRRIWDGEVSDDDGEVKTWSLRERKSIRYQDSYALDDDDDELFADCPEFDCIVVIDRSGPEDI</sequence>
<evidence type="ECO:0000256" key="2">
    <source>
        <dbReference type="ARBA" id="ARBA00004496"/>
    </source>
</evidence>
<evidence type="ECO:0000256" key="8">
    <source>
        <dbReference type="ARBA" id="ARBA00023163"/>
    </source>
</evidence>
<dbReference type="InterPro" id="IPR040221">
    <property type="entry name" value="CDCA7/CDA7L"/>
</dbReference>
<keyword evidence="7" id="KW-0805">Transcription regulation</keyword>
<evidence type="ECO:0000256" key="9">
    <source>
        <dbReference type="ARBA" id="ARBA00023242"/>
    </source>
</evidence>
<feature type="domain" description="Zinc-finger" evidence="10">
    <location>
        <begin position="103"/>
        <end position="194"/>
    </location>
</feature>